<dbReference type="InterPro" id="IPR037103">
    <property type="entry name" value="Tubulin/FtsZ-like_C"/>
</dbReference>
<dbReference type="Gramene" id="Pp3c24_14610V3.1">
    <property type="protein sequence ID" value="Pp3c24_14610V3.1"/>
    <property type="gene ID" value="Pp3c24_14610"/>
</dbReference>
<dbReference type="EnsemblPlants" id="Pp3c24_14610V3.1">
    <property type="protein sequence ID" value="Pp3c24_14610V3.1"/>
    <property type="gene ID" value="Pp3c24_14610"/>
</dbReference>
<dbReference type="PaxDb" id="3218-PP1S423_15V6.1"/>
<feature type="region of interest" description="Disordered" evidence="3">
    <location>
        <begin position="1"/>
        <end position="37"/>
    </location>
</feature>
<evidence type="ECO:0000313" key="6">
    <source>
        <dbReference type="Proteomes" id="UP000006727"/>
    </source>
</evidence>
<sequence length="307" mass="33457">MARDGATSTRHCDDDDNDDHHHHHYEEGEEEELEEEEEALWVYKTDDDSGTAQHSHSTAIAKSWFHSTPASNTPSFLPSSPSLTHSAFFFTSIYHSNISSITFFGRFCFSSPFAMLLQSSRTSLLLPVSNLAFARSPSIFLPLGQDGFTLRRSNLTQSSKGKWIQIVANSAAAAGMPVSRTADPKSMQLLFVEMGTGYDQHGQDVTVAAVRACKNAISSNSIPAFRTGALPGITYQQMKLKVKLGVPSSVQKDLDIEKVKAVFPYGEILDVEVVDGGLICSSGVALEAMGDKNDDCYVVNVAVYVGY</sequence>
<dbReference type="Proteomes" id="UP000006727">
    <property type="component" value="Chromosome 24"/>
</dbReference>
<name>A0A2K1IGT9_PHYPA</name>
<dbReference type="PANTHER" id="PTHR34784:SF1">
    <property type="entry name" value="50S RIBOSOMAL PROTEIN L34"/>
    <property type="match status" value="1"/>
</dbReference>
<evidence type="ECO:0000256" key="1">
    <source>
        <dbReference type="ARBA" id="ARBA00022741"/>
    </source>
</evidence>
<accession>A0A2K1IGT9</accession>
<dbReference type="AlphaFoldDB" id="A0A2K1IGT9"/>
<evidence type="ECO:0000256" key="3">
    <source>
        <dbReference type="SAM" id="MobiDB-lite"/>
    </source>
</evidence>
<evidence type="ECO:0000256" key="2">
    <source>
        <dbReference type="ARBA" id="ARBA00023134"/>
    </source>
</evidence>
<keyword evidence="2" id="KW-0342">GTP-binding</keyword>
<feature type="compositionally biased region" description="Basic and acidic residues" evidence="3">
    <location>
        <begin position="10"/>
        <end position="26"/>
    </location>
</feature>
<keyword evidence="6" id="KW-1185">Reference proteome</keyword>
<dbReference type="OrthoDB" id="193238at2759"/>
<dbReference type="EnsemblPlants" id="Pp3c24_14610V3.3">
    <property type="protein sequence ID" value="Pp3c24_14610V3.3"/>
    <property type="gene ID" value="Pp3c24_14610"/>
</dbReference>
<reference evidence="5" key="3">
    <citation type="submission" date="2020-12" db="UniProtKB">
        <authorList>
            <consortium name="EnsemblPlants"/>
        </authorList>
    </citation>
    <scope>IDENTIFICATION</scope>
</reference>
<feature type="compositionally biased region" description="Acidic residues" evidence="3">
    <location>
        <begin position="27"/>
        <end position="37"/>
    </location>
</feature>
<dbReference type="NCBIfam" id="TIGR02058">
    <property type="entry name" value="lin0512_fam"/>
    <property type="match status" value="1"/>
</dbReference>
<dbReference type="InterPro" id="IPR011719">
    <property type="entry name" value="CHP02058"/>
</dbReference>
<evidence type="ECO:0000313" key="4">
    <source>
        <dbReference type="EMBL" id="PNR28488.1"/>
    </source>
</evidence>
<gene>
    <name evidence="5" type="primary">LOC112276331</name>
    <name evidence="4" type="ORF">PHYPA_029080</name>
</gene>
<dbReference type="GO" id="GO:0005525">
    <property type="term" value="F:GTP binding"/>
    <property type="evidence" value="ECO:0007669"/>
    <property type="project" value="UniProtKB-KW"/>
</dbReference>
<reference evidence="4 6" key="2">
    <citation type="journal article" date="2018" name="Plant J.">
        <title>The Physcomitrella patens chromosome-scale assembly reveals moss genome structure and evolution.</title>
        <authorList>
            <person name="Lang D."/>
            <person name="Ullrich K.K."/>
            <person name="Murat F."/>
            <person name="Fuchs J."/>
            <person name="Jenkins J."/>
            <person name="Haas F.B."/>
            <person name="Piednoel M."/>
            <person name="Gundlach H."/>
            <person name="Van Bel M."/>
            <person name="Meyberg R."/>
            <person name="Vives C."/>
            <person name="Morata J."/>
            <person name="Symeonidi A."/>
            <person name="Hiss M."/>
            <person name="Muchero W."/>
            <person name="Kamisugi Y."/>
            <person name="Saleh O."/>
            <person name="Blanc G."/>
            <person name="Decker E.L."/>
            <person name="van Gessel N."/>
            <person name="Grimwood J."/>
            <person name="Hayes R.D."/>
            <person name="Graham S.W."/>
            <person name="Gunter L.E."/>
            <person name="McDaniel S.F."/>
            <person name="Hoernstein S.N.W."/>
            <person name="Larsson A."/>
            <person name="Li F.W."/>
            <person name="Perroud P.F."/>
            <person name="Phillips J."/>
            <person name="Ranjan P."/>
            <person name="Rokshar D.S."/>
            <person name="Rothfels C.J."/>
            <person name="Schneider L."/>
            <person name="Shu S."/>
            <person name="Stevenson D.W."/>
            <person name="Thummler F."/>
            <person name="Tillich M."/>
            <person name="Villarreal Aguilar J.C."/>
            <person name="Widiez T."/>
            <person name="Wong G.K."/>
            <person name="Wymore A."/>
            <person name="Zhang Y."/>
            <person name="Zimmer A.D."/>
            <person name="Quatrano R.S."/>
            <person name="Mayer K.F.X."/>
            <person name="Goodstein D."/>
            <person name="Casacuberta J.M."/>
            <person name="Vandepoele K."/>
            <person name="Reski R."/>
            <person name="Cuming A.C."/>
            <person name="Tuskan G.A."/>
            <person name="Maumus F."/>
            <person name="Salse J."/>
            <person name="Schmutz J."/>
            <person name="Rensing S.A."/>
        </authorList>
    </citation>
    <scope>NUCLEOTIDE SEQUENCE [LARGE SCALE GENOMIC DNA]</scope>
    <source>
        <strain evidence="5 6">cv. Gransden 2004</strain>
    </source>
</reference>
<proteinExistence type="predicted"/>
<dbReference type="Gene3D" id="3.30.1330.20">
    <property type="entry name" value="Tubulin/FtsZ, C-terminal domain"/>
    <property type="match status" value="1"/>
</dbReference>
<evidence type="ECO:0000313" key="5">
    <source>
        <dbReference type="EnsemblPlants" id="Pp3c24_14610V3.1"/>
    </source>
</evidence>
<dbReference type="Gramene" id="Pp3c24_14610V3.2">
    <property type="protein sequence ID" value="Pp3c24_14610V3.2"/>
    <property type="gene ID" value="Pp3c24_14610"/>
</dbReference>
<dbReference type="RefSeq" id="XP_024363324.1">
    <property type="nucleotide sequence ID" value="XM_024507556.1"/>
</dbReference>
<dbReference type="EnsemblPlants" id="Pp3c24_14610V3.2">
    <property type="protein sequence ID" value="Pp3c24_14610V3.2"/>
    <property type="gene ID" value="Pp3c24_14610"/>
</dbReference>
<keyword evidence="1" id="KW-0547">Nucleotide-binding</keyword>
<dbReference type="PANTHER" id="PTHR34784">
    <property type="entry name" value="50S RIBOSOMAL PROTEIN L34"/>
    <property type="match status" value="1"/>
</dbReference>
<reference evidence="4 6" key="1">
    <citation type="journal article" date="2008" name="Science">
        <title>The Physcomitrella genome reveals evolutionary insights into the conquest of land by plants.</title>
        <authorList>
            <person name="Rensing S."/>
            <person name="Lang D."/>
            <person name="Zimmer A."/>
            <person name="Terry A."/>
            <person name="Salamov A."/>
            <person name="Shapiro H."/>
            <person name="Nishiyama T."/>
            <person name="Perroud P.-F."/>
            <person name="Lindquist E."/>
            <person name="Kamisugi Y."/>
            <person name="Tanahashi T."/>
            <person name="Sakakibara K."/>
            <person name="Fujita T."/>
            <person name="Oishi K."/>
            <person name="Shin-I T."/>
            <person name="Kuroki Y."/>
            <person name="Toyoda A."/>
            <person name="Suzuki Y."/>
            <person name="Hashimoto A."/>
            <person name="Yamaguchi K."/>
            <person name="Sugano A."/>
            <person name="Kohara Y."/>
            <person name="Fujiyama A."/>
            <person name="Anterola A."/>
            <person name="Aoki S."/>
            <person name="Ashton N."/>
            <person name="Barbazuk W.B."/>
            <person name="Barker E."/>
            <person name="Bennetzen J."/>
            <person name="Bezanilla M."/>
            <person name="Blankenship R."/>
            <person name="Cho S.H."/>
            <person name="Dutcher S."/>
            <person name="Estelle M."/>
            <person name="Fawcett J.A."/>
            <person name="Gundlach H."/>
            <person name="Hanada K."/>
            <person name="Heyl A."/>
            <person name="Hicks K.A."/>
            <person name="Hugh J."/>
            <person name="Lohr M."/>
            <person name="Mayer K."/>
            <person name="Melkozernov A."/>
            <person name="Murata T."/>
            <person name="Nelson D."/>
            <person name="Pils B."/>
            <person name="Prigge M."/>
            <person name="Reiss B."/>
            <person name="Renner T."/>
            <person name="Rombauts S."/>
            <person name="Rushton P."/>
            <person name="Sanderfoot A."/>
            <person name="Schween G."/>
            <person name="Shiu S.-H."/>
            <person name="Stueber K."/>
            <person name="Theodoulou F.L."/>
            <person name="Tu H."/>
            <person name="Van de Peer Y."/>
            <person name="Verrier P.J."/>
            <person name="Waters E."/>
            <person name="Wood A."/>
            <person name="Yang L."/>
            <person name="Cove D."/>
            <person name="Cuming A."/>
            <person name="Hasebe M."/>
            <person name="Lucas S."/>
            <person name="Mishler D.B."/>
            <person name="Reski R."/>
            <person name="Grigoriev I."/>
            <person name="Quatrano R.S."/>
            <person name="Boore J.L."/>
        </authorList>
    </citation>
    <scope>NUCLEOTIDE SEQUENCE [LARGE SCALE GENOMIC DNA]</scope>
    <source>
        <strain evidence="5 6">cv. Gransden 2004</strain>
    </source>
</reference>
<organism evidence="4">
    <name type="scientific">Physcomitrium patens</name>
    <name type="common">Spreading-leaved earth moss</name>
    <name type="synonym">Physcomitrella patens</name>
    <dbReference type="NCBI Taxonomy" id="3218"/>
    <lineage>
        <taxon>Eukaryota</taxon>
        <taxon>Viridiplantae</taxon>
        <taxon>Streptophyta</taxon>
        <taxon>Embryophyta</taxon>
        <taxon>Bryophyta</taxon>
        <taxon>Bryophytina</taxon>
        <taxon>Bryopsida</taxon>
        <taxon>Funariidae</taxon>
        <taxon>Funariales</taxon>
        <taxon>Funariaceae</taxon>
        <taxon>Physcomitrium</taxon>
    </lineage>
</organism>
<protein>
    <submittedName>
        <fullName evidence="4 5">Uncharacterized protein</fullName>
    </submittedName>
</protein>
<dbReference type="EMBL" id="ABEU02000024">
    <property type="protein sequence ID" value="PNR28488.1"/>
    <property type="molecule type" value="Genomic_DNA"/>
</dbReference>
<dbReference type="Gramene" id="Pp3c24_14610V3.3">
    <property type="protein sequence ID" value="Pp3c24_14610V3.3"/>
    <property type="gene ID" value="Pp3c24_14610"/>
</dbReference>
<dbReference type="Pfam" id="PF09585">
    <property type="entry name" value="Lin0512_fam"/>
    <property type="match status" value="1"/>
</dbReference>
<dbReference type="GeneID" id="112276331"/>